<evidence type="ECO:0000256" key="3">
    <source>
        <dbReference type="ARBA" id="ARBA00022840"/>
    </source>
</evidence>
<accession>A0ABW2TIE6</accession>
<dbReference type="Proteomes" id="UP001596512">
    <property type="component" value="Unassembled WGS sequence"/>
</dbReference>
<dbReference type="SUPFAM" id="SSF56059">
    <property type="entry name" value="Glutathione synthetase ATP-binding domain-like"/>
    <property type="match status" value="1"/>
</dbReference>
<proteinExistence type="predicted"/>
<dbReference type="EMBL" id="JBHTEY010000004">
    <property type="protein sequence ID" value="MFC7613522.1"/>
    <property type="molecule type" value="Genomic_DNA"/>
</dbReference>
<protein>
    <recommendedName>
        <fullName evidence="6">ATP-grasp domain-containing protein</fullName>
    </recommendedName>
</protein>
<gene>
    <name evidence="4" type="ORF">ACFQV2_07785</name>
</gene>
<evidence type="ECO:0000256" key="1">
    <source>
        <dbReference type="ARBA" id="ARBA00022598"/>
    </source>
</evidence>
<sequence length="270" mass="29978">MRGQAAGVGVHRRRVHLPRPEDLRRAFPAILGARDIFDNANTDVLVQSFLEGTEYIVDTVSVDGAAYVCGVWRYEKRLLENGKPIYNRDILVAETDPVVPMLAAYTRAVLAALGVRNGPAHSEVIVGPRGPAIVEVGARLNGNMHPEFHQRCLGHDQAELTALAYVKPKKFLSRFADGCYQRRKHATVYNAPTSHDGTVVRVNEMIVDAIRDCPSVVDLTVKRKAGDRIVPTRDLLTSPLRVFMTADEGTLEADYRFIESVRESVFEVES</sequence>
<dbReference type="PANTHER" id="PTHR43585:SF2">
    <property type="entry name" value="ATP-GRASP ENZYME FSQD"/>
    <property type="match status" value="1"/>
</dbReference>
<evidence type="ECO:0008006" key="6">
    <source>
        <dbReference type="Google" id="ProtNLM"/>
    </source>
</evidence>
<keyword evidence="1" id="KW-0436">Ligase</keyword>
<dbReference type="InterPro" id="IPR052032">
    <property type="entry name" value="ATP-dep_AA_Ligase"/>
</dbReference>
<keyword evidence="3" id="KW-0067">ATP-binding</keyword>
<organism evidence="4 5">
    <name type="scientific">Actinokineospora soli</name>
    <dbReference type="NCBI Taxonomy" id="1048753"/>
    <lineage>
        <taxon>Bacteria</taxon>
        <taxon>Bacillati</taxon>
        <taxon>Actinomycetota</taxon>
        <taxon>Actinomycetes</taxon>
        <taxon>Pseudonocardiales</taxon>
        <taxon>Pseudonocardiaceae</taxon>
        <taxon>Actinokineospora</taxon>
    </lineage>
</organism>
<comment type="caution">
    <text evidence="4">The sequence shown here is derived from an EMBL/GenBank/DDBJ whole genome shotgun (WGS) entry which is preliminary data.</text>
</comment>
<evidence type="ECO:0000313" key="5">
    <source>
        <dbReference type="Proteomes" id="UP001596512"/>
    </source>
</evidence>
<dbReference type="Gene3D" id="3.30.470.20">
    <property type="entry name" value="ATP-grasp fold, B domain"/>
    <property type="match status" value="1"/>
</dbReference>
<dbReference type="PANTHER" id="PTHR43585">
    <property type="entry name" value="FUMIPYRROLE BIOSYNTHESIS PROTEIN C"/>
    <property type="match status" value="1"/>
</dbReference>
<keyword evidence="2" id="KW-0547">Nucleotide-binding</keyword>
<name>A0ABW2TIE6_9PSEU</name>
<evidence type="ECO:0000256" key="2">
    <source>
        <dbReference type="ARBA" id="ARBA00022741"/>
    </source>
</evidence>
<reference evidence="5" key="1">
    <citation type="journal article" date="2019" name="Int. J. Syst. Evol. Microbiol.">
        <title>The Global Catalogue of Microorganisms (GCM) 10K type strain sequencing project: providing services to taxonomists for standard genome sequencing and annotation.</title>
        <authorList>
            <consortium name="The Broad Institute Genomics Platform"/>
            <consortium name="The Broad Institute Genome Sequencing Center for Infectious Disease"/>
            <person name="Wu L."/>
            <person name="Ma J."/>
        </authorList>
    </citation>
    <scope>NUCLEOTIDE SEQUENCE [LARGE SCALE GENOMIC DNA]</scope>
    <source>
        <strain evidence="5">JCM 17695</strain>
    </source>
</reference>
<evidence type="ECO:0000313" key="4">
    <source>
        <dbReference type="EMBL" id="MFC7613522.1"/>
    </source>
</evidence>
<keyword evidence="5" id="KW-1185">Reference proteome</keyword>